<proteinExistence type="predicted"/>
<organism evidence="2 3">
    <name type="scientific">Volvox africanus</name>
    <dbReference type="NCBI Taxonomy" id="51714"/>
    <lineage>
        <taxon>Eukaryota</taxon>
        <taxon>Viridiplantae</taxon>
        <taxon>Chlorophyta</taxon>
        <taxon>core chlorophytes</taxon>
        <taxon>Chlorophyceae</taxon>
        <taxon>CS clade</taxon>
        <taxon>Chlamydomonadales</taxon>
        <taxon>Volvocaceae</taxon>
        <taxon>Volvox</taxon>
    </lineage>
</organism>
<dbReference type="Proteomes" id="UP000747399">
    <property type="component" value="Unassembled WGS sequence"/>
</dbReference>
<evidence type="ECO:0000313" key="2">
    <source>
        <dbReference type="EMBL" id="GIL48948.1"/>
    </source>
</evidence>
<name>A0A8J4AVW7_9CHLO</name>
<gene>
    <name evidence="2" type="ORF">Vafri_5440</name>
</gene>
<evidence type="ECO:0000313" key="3">
    <source>
        <dbReference type="Proteomes" id="UP000747399"/>
    </source>
</evidence>
<feature type="domain" description="RNase H type-1" evidence="1">
    <location>
        <begin position="149"/>
        <end position="231"/>
    </location>
</feature>
<dbReference type="Pfam" id="PF00075">
    <property type="entry name" value="RNase_H"/>
    <property type="match status" value="1"/>
</dbReference>
<dbReference type="EMBL" id="BNCO01000006">
    <property type="protein sequence ID" value="GIL48948.1"/>
    <property type="molecule type" value="Genomic_DNA"/>
</dbReference>
<dbReference type="AlphaFoldDB" id="A0A8J4AVW7"/>
<sequence>KNGPHTQWLNTPYMFLLGRISTGEGCSLSGGVGTDTPTPNYKGGIDIFVIANDTAICGLNARAMKTLLQQLRTVEATNLPKKNLQKHWQEEGTNNIRRPYRCKVAQKIRSMTHSHLTSPRPTIKITPQEGSVMKQHLMEIFPGKTPLCTPPNTIIWTDGSCIKPTTTDGPNKLGAAAYNGYNGETLYIDPAGTGCTNTIQRAELAAIRAAIARYKHNAKNLTIATDSQSLP</sequence>
<reference evidence="2" key="1">
    <citation type="journal article" date="2021" name="Proc. Natl. Acad. Sci. U.S.A.">
        <title>Three genomes in the algal genus Volvox reveal the fate of a haploid sex-determining region after a transition to homothallism.</title>
        <authorList>
            <person name="Yamamoto K."/>
            <person name="Hamaji T."/>
            <person name="Kawai-Toyooka H."/>
            <person name="Matsuzaki R."/>
            <person name="Takahashi F."/>
            <person name="Nishimura Y."/>
            <person name="Kawachi M."/>
            <person name="Noguchi H."/>
            <person name="Minakuchi Y."/>
            <person name="Umen J.G."/>
            <person name="Toyoda A."/>
            <person name="Nozaki H."/>
        </authorList>
    </citation>
    <scope>NUCLEOTIDE SEQUENCE</scope>
    <source>
        <strain evidence="2">NIES-3780</strain>
    </source>
</reference>
<dbReference type="GO" id="GO:0004523">
    <property type="term" value="F:RNA-DNA hybrid ribonuclease activity"/>
    <property type="evidence" value="ECO:0007669"/>
    <property type="project" value="InterPro"/>
</dbReference>
<dbReference type="SUPFAM" id="SSF53098">
    <property type="entry name" value="Ribonuclease H-like"/>
    <property type="match status" value="1"/>
</dbReference>
<dbReference type="Gene3D" id="3.30.420.10">
    <property type="entry name" value="Ribonuclease H-like superfamily/Ribonuclease H"/>
    <property type="match status" value="1"/>
</dbReference>
<feature type="non-terminal residue" evidence="2">
    <location>
        <position position="1"/>
    </location>
</feature>
<keyword evidence="3" id="KW-1185">Reference proteome</keyword>
<evidence type="ECO:0000259" key="1">
    <source>
        <dbReference type="PROSITE" id="PS50879"/>
    </source>
</evidence>
<dbReference type="InterPro" id="IPR012337">
    <property type="entry name" value="RNaseH-like_sf"/>
</dbReference>
<dbReference type="InterPro" id="IPR002156">
    <property type="entry name" value="RNaseH_domain"/>
</dbReference>
<dbReference type="GO" id="GO:0003676">
    <property type="term" value="F:nucleic acid binding"/>
    <property type="evidence" value="ECO:0007669"/>
    <property type="project" value="InterPro"/>
</dbReference>
<dbReference type="InterPro" id="IPR036397">
    <property type="entry name" value="RNaseH_sf"/>
</dbReference>
<protein>
    <recommendedName>
        <fullName evidence="1">RNase H type-1 domain-containing protein</fullName>
    </recommendedName>
</protein>
<dbReference type="PROSITE" id="PS50879">
    <property type="entry name" value="RNASE_H_1"/>
    <property type="match status" value="1"/>
</dbReference>
<comment type="caution">
    <text evidence="2">The sequence shown here is derived from an EMBL/GenBank/DDBJ whole genome shotgun (WGS) entry which is preliminary data.</text>
</comment>
<accession>A0A8J4AVW7</accession>